<comment type="caution">
    <text evidence="2">The sequence shown here is derived from an EMBL/GenBank/DDBJ whole genome shotgun (WGS) entry which is preliminary data.</text>
</comment>
<dbReference type="AlphaFoldDB" id="A0A835C5N0"/>
<organism evidence="2 3">
    <name type="scientific">Senna tora</name>
    <dbReference type="NCBI Taxonomy" id="362788"/>
    <lineage>
        <taxon>Eukaryota</taxon>
        <taxon>Viridiplantae</taxon>
        <taxon>Streptophyta</taxon>
        <taxon>Embryophyta</taxon>
        <taxon>Tracheophyta</taxon>
        <taxon>Spermatophyta</taxon>
        <taxon>Magnoliopsida</taxon>
        <taxon>eudicotyledons</taxon>
        <taxon>Gunneridae</taxon>
        <taxon>Pentapetalae</taxon>
        <taxon>rosids</taxon>
        <taxon>fabids</taxon>
        <taxon>Fabales</taxon>
        <taxon>Fabaceae</taxon>
        <taxon>Caesalpinioideae</taxon>
        <taxon>Cassia clade</taxon>
        <taxon>Senna</taxon>
    </lineage>
</organism>
<sequence>MHRGSRKRRPRFLPHREREERNPNSQFEAEITGQRRGFFDHSEAEQQQQCGNQEEQWQILEDREIVQEEERELGISWVMRHHPSGKKTEEEDLMFTT</sequence>
<evidence type="ECO:0000313" key="2">
    <source>
        <dbReference type="EMBL" id="KAF7833276.1"/>
    </source>
</evidence>
<reference evidence="2" key="1">
    <citation type="submission" date="2020-09" db="EMBL/GenBank/DDBJ databases">
        <title>Genome-Enabled Discovery of Anthraquinone Biosynthesis in Senna tora.</title>
        <authorList>
            <person name="Kang S.-H."/>
            <person name="Pandey R.P."/>
            <person name="Lee C.-M."/>
            <person name="Sim J.-S."/>
            <person name="Jeong J.-T."/>
            <person name="Choi B.-S."/>
            <person name="Jung M."/>
            <person name="Ginzburg D."/>
            <person name="Zhao K."/>
            <person name="Won S.Y."/>
            <person name="Oh T.-J."/>
            <person name="Yu Y."/>
            <person name="Kim N.-H."/>
            <person name="Lee O.R."/>
            <person name="Lee T.-H."/>
            <person name="Bashyal P."/>
            <person name="Kim T.-S."/>
            <person name="Lee W.-H."/>
            <person name="Kawkins C."/>
            <person name="Kim C.-K."/>
            <person name="Kim J.S."/>
            <person name="Ahn B.O."/>
            <person name="Rhee S.Y."/>
            <person name="Sohng J.K."/>
        </authorList>
    </citation>
    <scope>NUCLEOTIDE SEQUENCE</scope>
    <source>
        <tissue evidence="2">Leaf</tissue>
    </source>
</reference>
<accession>A0A835C5N0</accession>
<feature type="compositionally biased region" description="Basic residues" evidence="1">
    <location>
        <begin position="1"/>
        <end position="13"/>
    </location>
</feature>
<proteinExistence type="predicted"/>
<evidence type="ECO:0000313" key="3">
    <source>
        <dbReference type="Proteomes" id="UP000634136"/>
    </source>
</evidence>
<keyword evidence="3" id="KW-1185">Reference proteome</keyword>
<gene>
    <name evidence="2" type="ORF">G2W53_015609</name>
</gene>
<protein>
    <submittedName>
        <fullName evidence="2">Uncharacterized protein</fullName>
    </submittedName>
</protein>
<feature type="region of interest" description="Disordered" evidence="1">
    <location>
        <begin position="1"/>
        <end position="35"/>
    </location>
</feature>
<evidence type="ECO:0000256" key="1">
    <source>
        <dbReference type="SAM" id="MobiDB-lite"/>
    </source>
</evidence>
<dbReference type="Proteomes" id="UP000634136">
    <property type="component" value="Unassembled WGS sequence"/>
</dbReference>
<dbReference type="EMBL" id="JAAIUW010000005">
    <property type="protein sequence ID" value="KAF7833276.1"/>
    <property type="molecule type" value="Genomic_DNA"/>
</dbReference>
<name>A0A835C5N0_9FABA</name>